<dbReference type="EMBL" id="BSYO01000037">
    <property type="protein sequence ID" value="GMH30139.1"/>
    <property type="molecule type" value="Genomic_DNA"/>
</dbReference>
<dbReference type="Proteomes" id="UP001279734">
    <property type="component" value="Unassembled WGS sequence"/>
</dbReference>
<gene>
    <name evidence="1" type="ORF">Nepgr_031982</name>
</gene>
<name>A0AAD3TJ99_NEPGR</name>
<accession>A0AAD3TJ99</accession>
<sequence length="75" mass="8657">MGEKKHKEEEIEKEVEANKSECIDTKRSITILNEKGLGFLQKHRKGLLLLLPRSSILINETRNRRLQRFLASSPG</sequence>
<protein>
    <submittedName>
        <fullName evidence="1">Uncharacterized protein</fullName>
    </submittedName>
</protein>
<dbReference type="AlphaFoldDB" id="A0AAD3TJ99"/>
<organism evidence="1 2">
    <name type="scientific">Nepenthes gracilis</name>
    <name type="common">Slender pitcher plant</name>
    <dbReference type="NCBI Taxonomy" id="150966"/>
    <lineage>
        <taxon>Eukaryota</taxon>
        <taxon>Viridiplantae</taxon>
        <taxon>Streptophyta</taxon>
        <taxon>Embryophyta</taxon>
        <taxon>Tracheophyta</taxon>
        <taxon>Spermatophyta</taxon>
        <taxon>Magnoliopsida</taxon>
        <taxon>eudicotyledons</taxon>
        <taxon>Gunneridae</taxon>
        <taxon>Pentapetalae</taxon>
        <taxon>Caryophyllales</taxon>
        <taxon>Nepenthaceae</taxon>
        <taxon>Nepenthes</taxon>
    </lineage>
</organism>
<comment type="caution">
    <text evidence="1">The sequence shown here is derived from an EMBL/GenBank/DDBJ whole genome shotgun (WGS) entry which is preliminary data.</text>
</comment>
<evidence type="ECO:0000313" key="2">
    <source>
        <dbReference type="Proteomes" id="UP001279734"/>
    </source>
</evidence>
<proteinExistence type="predicted"/>
<keyword evidence="2" id="KW-1185">Reference proteome</keyword>
<reference evidence="1" key="1">
    <citation type="submission" date="2023-05" db="EMBL/GenBank/DDBJ databases">
        <title>Nepenthes gracilis genome sequencing.</title>
        <authorList>
            <person name="Fukushima K."/>
        </authorList>
    </citation>
    <scope>NUCLEOTIDE SEQUENCE</scope>
    <source>
        <strain evidence="1">SING2019-196</strain>
    </source>
</reference>
<evidence type="ECO:0000313" key="1">
    <source>
        <dbReference type="EMBL" id="GMH30139.1"/>
    </source>
</evidence>